<keyword evidence="3 6" id="KW-0812">Transmembrane</keyword>
<feature type="domain" description="PhoU" evidence="7">
    <location>
        <begin position="344"/>
        <end position="428"/>
    </location>
</feature>
<dbReference type="KEGG" id="pcor:KS4_13770"/>
<dbReference type="InterPro" id="IPR026022">
    <property type="entry name" value="PhoU_dom"/>
</dbReference>
<reference evidence="8 9" key="1">
    <citation type="submission" date="2019-02" db="EMBL/GenBank/DDBJ databases">
        <title>Deep-cultivation of Planctomycetes and their phenomic and genomic characterization uncovers novel biology.</title>
        <authorList>
            <person name="Wiegand S."/>
            <person name="Jogler M."/>
            <person name="Boedeker C."/>
            <person name="Pinto D."/>
            <person name="Vollmers J."/>
            <person name="Rivas-Marin E."/>
            <person name="Kohn T."/>
            <person name="Peeters S.H."/>
            <person name="Heuer A."/>
            <person name="Rast P."/>
            <person name="Oberbeckmann S."/>
            <person name="Bunk B."/>
            <person name="Jeske O."/>
            <person name="Meyerdierks A."/>
            <person name="Storesund J.E."/>
            <person name="Kallscheuer N."/>
            <person name="Luecker S."/>
            <person name="Lage O.M."/>
            <person name="Pohl T."/>
            <person name="Merkel B.J."/>
            <person name="Hornburger P."/>
            <person name="Mueller R.-W."/>
            <person name="Bruemmer F."/>
            <person name="Labrenz M."/>
            <person name="Spormann A.M."/>
            <person name="Op den Camp H."/>
            <person name="Overmann J."/>
            <person name="Amann R."/>
            <person name="Jetten M.S.M."/>
            <person name="Mascher T."/>
            <person name="Medema M.H."/>
            <person name="Devos D.P."/>
            <person name="Kaster A.-K."/>
            <person name="Ovreas L."/>
            <person name="Rohde M."/>
            <person name="Galperin M.Y."/>
            <person name="Jogler C."/>
        </authorList>
    </citation>
    <scope>NUCLEOTIDE SEQUENCE [LARGE SCALE GENOMIC DNA]</scope>
    <source>
        <strain evidence="8 9">KS4</strain>
    </source>
</reference>
<dbReference type="GO" id="GO:0044341">
    <property type="term" value="P:sodium-dependent phosphate transport"/>
    <property type="evidence" value="ECO:0007669"/>
    <property type="project" value="InterPro"/>
</dbReference>
<dbReference type="NCBIfam" id="NF037997">
    <property type="entry name" value="Na_Pi_symport"/>
    <property type="match status" value="1"/>
</dbReference>
<dbReference type="PANTHER" id="PTHR10010:SF46">
    <property type="entry name" value="SODIUM-DEPENDENT PHOSPHATE TRANSPORT PROTEIN 2B"/>
    <property type="match status" value="1"/>
</dbReference>
<dbReference type="PANTHER" id="PTHR10010">
    <property type="entry name" value="SOLUTE CARRIER FAMILY 34 SODIUM PHOSPHATE , MEMBER 2-RELATED"/>
    <property type="match status" value="1"/>
</dbReference>
<dbReference type="InterPro" id="IPR038078">
    <property type="entry name" value="PhoU-like_sf"/>
</dbReference>
<gene>
    <name evidence="8" type="ORF">KS4_13770</name>
</gene>
<evidence type="ECO:0000256" key="1">
    <source>
        <dbReference type="ARBA" id="ARBA00004651"/>
    </source>
</evidence>
<name>A0A517YSY7_9BACT</name>
<feature type="transmembrane region" description="Helical" evidence="6">
    <location>
        <begin position="209"/>
        <end position="235"/>
    </location>
</feature>
<sequence>MTLLTTAGGVALILFGVRFLRKGLDRLFGPKLARWMQSVGDSRIKSFFMGLGISVLAPSSITMSILSVQSVQAGHMTARQMLAVILGADVGLTVMVLLIALRLELYAPVLIFLGVLLFQFTKANNSRGVGQLLLSLGFIFTGIGTISAAAQQFTPSTEFIELVRVLSHYPIGIAIMAALLTVAMQSSTAAIALLIGLSSLTAADGQSLFGLDTCIAVVVGANVGIGVSTTIVGWPQVESRRLGFGNLAAKTIIATAILIALPFVADLIADIPTTLDKQIAATHTGFNVLMAIVFFPFIGLIDTFTQRVIPTPPIRESDAFGPRYINPKLVDEAGLATGQSLREILRVSELVRRMLDDLWLAFKDRDIRNARQIQEQDDKVDLLDAEIKRYLAKVSNADNSEATANEIIRQLDYLNELETIGDIIDKNLAEIVIKRCRENISFTPEGWSELKDFYTKVAENVLIAETAFATSDRVLAQRLLRHKERLRDIERELRDQHFARLSTGVQLTHESSAVHLDMLTHLKSINSCVTHVAYAIIKHHEVS</sequence>
<dbReference type="EMBL" id="CP036425">
    <property type="protein sequence ID" value="QDU33331.1"/>
    <property type="molecule type" value="Genomic_DNA"/>
</dbReference>
<organism evidence="8 9">
    <name type="scientific">Poriferisphaera corsica</name>
    <dbReference type="NCBI Taxonomy" id="2528020"/>
    <lineage>
        <taxon>Bacteria</taxon>
        <taxon>Pseudomonadati</taxon>
        <taxon>Planctomycetota</taxon>
        <taxon>Phycisphaerae</taxon>
        <taxon>Phycisphaerales</taxon>
        <taxon>Phycisphaeraceae</taxon>
        <taxon>Poriferisphaera</taxon>
    </lineage>
</organism>
<evidence type="ECO:0000313" key="9">
    <source>
        <dbReference type="Proteomes" id="UP000317369"/>
    </source>
</evidence>
<evidence type="ECO:0000313" key="8">
    <source>
        <dbReference type="EMBL" id="QDU33331.1"/>
    </source>
</evidence>
<evidence type="ECO:0000256" key="5">
    <source>
        <dbReference type="ARBA" id="ARBA00023136"/>
    </source>
</evidence>
<feature type="transmembrane region" description="Helical" evidence="6">
    <location>
        <begin position="80"/>
        <end position="99"/>
    </location>
</feature>
<evidence type="ECO:0000256" key="6">
    <source>
        <dbReference type="SAM" id="Phobius"/>
    </source>
</evidence>
<evidence type="ECO:0000259" key="7">
    <source>
        <dbReference type="Pfam" id="PF01895"/>
    </source>
</evidence>
<dbReference type="Gene3D" id="1.20.58.220">
    <property type="entry name" value="Phosphate transport system protein phou homolog 2, domain 2"/>
    <property type="match status" value="1"/>
</dbReference>
<accession>A0A517YSY7</accession>
<protein>
    <submittedName>
        <fullName evidence="8">Na+/Pi-cotransporter</fullName>
    </submittedName>
</protein>
<feature type="transmembrane region" description="Helical" evidence="6">
    <location>
        <begin position="47"/>
        <end position="68"/>
    </location>
</feature>
<dbReference type="AlphaFoldDB" id="A0A517YSY7"/>
<evidence type="ECO:0000256" key="2">
    <source>
        <dbReference type="ARBA" id="ARBA00022475"/>
    </source>
</evidence>
<keyword evidence="9" id="KW-1185">Reference proteome</keyword>
<dbReference type="GO" id="GO:0005436">
    <property type="term" value="F:sodium:phosphate symporter activity"/>
    <property type="evidence" value="ECO:0007669"/>
    <property type="project" value="InterPro"/>
</dbReference>
<proteinExistence type="predicted"/>
<dbReference type="Pfam" id="PF01895">
    <property type="entry name" value="PhoU"/>
    <property type="match status" value="1"/>
</dbReference>
<feature type="transmembrane region" description="Helical" evidence="6">
    <location>
        <begin position="173"/>
        <end position="197"/>
    </location>
</feature>
<feature type="transmembrane region" description="Helical" evidence="6">
    <location>
        <begin position="133"/>
        <end position="153"/>
    </location>
</feature>
<comment type="subcellular location">
    <subcellularLocation>
        <location evidence="1">Cell membrane</location>
        <topology evidence="1">Multi-pass membrane protein</topology>
    </subcellularLocation>
</comment>
<keyword evidence="4 6" id="KW-1133">Transmembrane helix</keyword>
<dbReference type="InterPro" id="IPR003841">
    <property type="entry name" value="Na/Pi_transpt"/>
</dbReference>
<dbReference type="Proteomes" id="UP000317369">
    <property type="component" value="Chromosome"/>
</dbReference>
<evidence type="ECO:0000256" key="3">
    <source>
        <dbReference type="ARBA" id="ARBA00022692"/>
    </source>
</evidence>
<dbReference type="Pfam" id="PF02690">
    <property type="entry name" value="Na_Pi_cotrans"/>
    <property type="match status" value="1"/>
</dbReference>
<keyword evidence="2" id="KW-1003">Cell membrane</keyword>
<feature type="transmembrane region" description="Helical" evidence="6">
    <location>
        <begin position="280"/>
        <end position="301"/>
    </location>
</feature>
<evidence type="ECO:0000256" key="4">
    <source>
        <dbReference type="ARBA" id="ARBA00022989"/>
    </source>
</evidence>
<feature type="transmembrane region" description="Helical" evidence="6">
    <location>
        <begin position="247"/>
        <end position="268"/>
    </location>
</feature>
<keyword evidence="5 6" id="KW-0472">Membrane</keyword>
<dbReference type="GO" id="GO:0005886">
    <property type="term" value="C:plasma membrane"/>
    <property type="evidence" value="ECO:0007669"/>
    <property type="project" value="UniProtKB-SubCell"/>
</dbReference>
<dbReference type="SUPFAM" id="SSF109755">
    <property type="entry name" value="PhoU-like"/>
    <property type="match status" value="1"/>
</dbReference>